<comment type="caution">
    <text evidence="2">The sequence shown here is derived from an EMBL/GenBank/DDBJ whole genome shotgun (WGS) entry which is preliminary data.</text>
</comment>
<name>A0A9D1GNJ0_9BACT</name>
<evidence type="ECO:0000313" key="3">
    <source>
        <dbReference type="Proteomes" id="UP000886881"/>
    </source>
</evidence>
<proteinExistence type="predicted"/>
<gene>
    <name evidence="2" type="ORF">IAC35_00510</name>
</gene>
<dbReference type="AlphaFoldDB" id="A0A9D1GNJ0"/>
<dbReference type="Proteomes" id="UP000886881">
    <property type="component" value="Unassembled WGS sequence"/>
</dbReference>
<evidence type="ECO:0000256" key="1">
    <source>
        <dbReference type="SAM" id="Phobius"/>
    </source>
</evidence>
<organism evidence="2 3">
    <name type="scientific">Candidatus Cryptobacteroides merdipullorum</name>
    <dbReference type="NCBI Taxonomy" id="2840771"/>
    <lineage>
        <taxon>Bacteria</taxon>
        <taxon>Pseudomonadati</taxon>
        <taxon>Bacteroidota</taxon>
        <taxon>Bacteroidia</taxon>
        <taxon>Bacteroidales</taxon>
        <taxon>Candidatus Cryptobacteroides</taxon>
    </lineage>
</organism>
<keyword evidence="1" id="KW-0812">Transmembrane</keyword>
<accession>A0A9D1GNJ0</accession>
<feature type="transmembrane region" description="Helical" evidence="1">
    <location>
        <begin position="76"/>
        <end position="94"/>
    </location>
</feature>
<dbReference type="EMBL" id="DVLC01000007">
    <property type="protein sequence ID" value="HIT46322.1"/>
    <property type="molecule type" value="Genomic_DNA"/>
</dbReference>
<reference evidence="2" key="2">
    <citation type="journal article" date="2021" name="PeerJ">
        <title>Extensive microbial diversity within the chicken gut microbiome revealed by metagenomics and culture.</title>
        <authorList>
            <person name="Gilroy R."/>
            <person name="Ravi A."/>
            <person name="Getino M."/>
            <person name="Pursley I."/>
            <person name="Horton D.L."/>
            <person name="Alikhan N.F."/>
            <person name="Baker D."/>
            <person name="Gharbi K."/>
            <person name="Hall N."/>
            <person name="Watson M."/>
            <person name="Adriaenssens E.M."/>
            <person name="Foster-Nyarko E."/>
            <person name="Jarju S."/>
            <person name="Secka A."/>
            <person name="Antonio M."/>
            <person name="Oren A."/>
            <person name="Chaudhuri R.R."/>
            <person name="La Ragione R."/>
            <person name="Hildebrand F."/>
            <person name="Pallen M.J."/>
        </authorList>
    </citation>
    <scope>NUCLEOTIDE SEQUENCE</scope>
    <source>
        <strain evidence="2">ChiHecec2B26-709</strain>
    </source>
</reference>
<keyword evidence="1" id="KW-1133">Transmembrane helix</keyword>
<sequence>MGMFNFFGDNEHRVFNYKPIYYDPEEEERKRKFGAVDGTLEKEKKEGTYVPGSYIKGSMRDGHYQRTKAHMRKTQVIIGIVTMLLICAVLWFIAKFYSLL</sequence>
<protein>
    <submittedName>
        <fullName evidence="2">Uncharacterized protein</fullName>
    </submittedName>
</protein>
<keyword evidence="1" id="KW-0472">Membrane</keyword>
<evidence type="ECO:0000313" key="2">
    <source>
        <dbReference type="EMBL" id="HIT46322.1"/>
    </source>
</evidence>
<reference evidence="2" key="1">
    <citation type="submission" date="2020-10" db="EMBL/GenBank/DDBJ databases">
        <authorList>
            <person name="Gilroy R."/>
        </authorList>
    </citation>
    <scope>NUCLEOTIDE SEQUENCE</scope>
    <source>
        <strain evidence="2">ChiHecec2B26-709</strain>
    </source>
</reference>